<accession>A0AA39Z952</accession>
<organism evidence="2 3">
    <name type="scientific">Cercophora samala</name>
    <dbReference type="NCBI Taxonomy" id="330535"/>
    <lineage>
        <taxon>Eukaryota</taxon>
        <taxon>Fungi</taxon>
        <taxon>Dikarya</taxon>
        <taxon>Ascomycota</taxon>
        <taxon>Pezizomycotina</taxon>
        <taxon>Sordariomycetes</taxon>
        <taxon>Sordariomycetidae</taxon>
        <taxon>Sordariales</taxon>
        <taxon>Lasiosphaeriaceae</taxon>
        <taxon>Cercophora</taxon>
    </lineage>
</organism>
<keyword evidence="1" id="KW-0472">Membrane</keyword>
<dbReference type="AlphaFoldDB" id="A0AA39Z952"/>
<evidence type="ECO:0000313" key="3">
    <source>
        <dbReference type="Proteomes" id="UP001174997"/>
    </source>
</evidence>
<comment type="caution">
    <text evidence="2">The sequence shown here is derived from an EMBL/GenBank/DDBJ whole genome shotgun (WGS) entry which is preliminary data.</text>
</comment>
<feature type="transmembrane region" description="Helical" evidence="1">
    <location>
        <begin position="35"/>
        <end position="51"/>
    </location>
</feature>
<keyword evidence="1" id="KW-1133">Transmembrane helix</keyword>
<name>A0AA39Z952_9PEZI</name>
<dbReference type="Proteomes" id="UP001174997">
    <property type="component" value="Unassembled WGS sequence"/>
</dbReference>
<protein>
    <submittedName>
        <fullName evidence="2">Uncharacterized protein</fullName>
    </submittedName>
</protein>
<feature type="transmembrane region" description="Helical" evidence="1">
    <location>
        <begin position="6"/>
        <end position="23"/>
    </location>
</feature>
<keyword evidence="3" id="KW-1185">Reference proteome</keyword>
<proteinExistence type="predicted"/>
<gene>
    <name evidence="2" type="ORF">QBC41DRAFT_148832</name>
</gene>
<dbReference type="EMBL" id="JAULSY010000086">
    <property type="protein sequence ID" value="KAK0666554.1"/>
    <property type="molecule type" value="Genomic_DNA"/>
</dbReference>
<feature type="transmembrane region" description="Helical" evidence="1">
    <location>
        <begin position="71"/>
        <end position="89"/>
    </location>
</feature>
<evidence type="ECO:0000313" key="2">
    <source>
        <dbReference type="EMBL" id="KAK0666554.1"/>
    </source>
</evidence>
<sequence>MMGWHGWLWAYFLGVSVVFTRSARMGSGKRDTKALRKRLAGIFIIIIIIRHRTDGRRSSLAYTIYLFNTLYKRIIFSILTLYVQCRIIIRGRDSKRCLS</sequence>
<evidence type="ECO:0000256" key="1">
    <source>
        <dbReference type="SAM" id="Phobius"/>
    </source>
</evidence>
<reference evidence="2" key="1">
    <citation type="submission" date="2023-06" db="EMBL/GenBank/DDBJ databases">
        <title>Genome-scale phylogeny and comparative genomics of the fungal order Sordariales.</title>
        <authorList>
            <consortium name="Lawrence Berkeley National Laboratory"/>
            <person name="Hensen N."/>
            <person name="Bonometti L."/>
            <person name="Westerberg I."/>
            <person name="Brannstrom I.O."/>
            <person name="Guillou S."/>
            <person name="Cros-Aarteil S."/>
            <person name="Calhoun S."/>
            <person name="Haridas S."/>
            <person name="Kuo A."/>
            <person name="Mondo S."/>
            <person name="Pangilinan J."/>
            <person name="Riley R."/>
            <person name="Labutti K."/>
            <person name="Andreopoulos B."/>
            <person name="Lipzen A."/>
            <person name="Chen C."/>
            <person name="Yanf M."/>
            <person name="Daum C."/>
            <person name="Ng V."/>
            <person name="Clum A."/>
            <person name="Steindorff A."/>
            <person name="Ohm R."/>
            <person name="Martin F."/>
            <person name="Silar P."/>
            <person name="Natvig D."/>
            <person name="Lalanne C."/>
            <person name="Gautier V."/>
            <person name="Ament-Velasquez S.L."/>
            <person name="Kruys A."/>
            <person name="Hutchinson M.I."/>
            <person name="Powell A.J."/>
            <person name="Barry K."/>
            <person name="Miller A.N."/>
            <person name="Grigoriev I.V."/>
            <person name="Debuchy R."/>
            <person name="Gladieux P."/>
            <person name="Thoren M.H."/>
            <person name="Johannesson H."/>
        </authorList>
    </citation>
    <scope>NUCLEOTIDE SEQUENCE</scope>
    <source>
        <strain evidence="2">CBS 307.81</strain>
    </source>
</reference>
<keyword evidence="1" id="KW-0812">Transmembrane</keyword>